<evidence type="ECO:0000313" key="7">
    <source>
        <dbReference type="Proteomes" id="UP000515838"/>
    </source>
</evidence>
<dbReference type="InterPro" id="IPR052016">
    <property type="entry name" value="Bact_Sigma-Reg"/>
</dbReference>
<dbReference type="CDD" id="cd06225">
    <property type="entry name" value="HAMP"/>
    <property type="match status" value="1"/>
</dbReference>
<gene>
    <name evidence="6" type="ORF">IAE60_04765</name>
</gene>
<evidence type="ECO:0000256" key="1">
    <source>
        <dbReference type="ARBA" id="ARBA00022801"/>
    </source>
</evidence>
<dbReference type="SUPFAM" id="SSF81606">
    <property type="entry name" value="PP2C-like"/>
    <property type="match status" value="1"/>
</dbReference>
<dbReference type="InterPro" id="IPR001932">
    <property type="entry name" value="PPM-type_phosphatase-like_dom"/>
</dbReference>
<dbReference type="SMART" id="SM00331">
    <property type="entry name" value="PP2C_SIG"/>
    <property type="match status" value="1"/>
</dbReference>
<dbReference type="Gene3D" id="3.60.40.10">
    <property type="entry name" value="PPM-type phosphatase domain"/>
    <property type="match status" value="1"/>
</dbReference>
<feature type="region of interest" description="Disordered" evidence="3">
    <location>
        <begin position="652"/>
        <end position="676"/>
    </location>
</feature>
<evidence type="ECO:0000259" key="5">
    <source>
        <dbReference type="PROSITE" id="PS50885"/>
    </source>
</evidence>
<dbReference type="PROSITE" id="PS50885">
    <property type="entry name" value="HAMP"/>
    <property type="match status" value="1"/>
</dbReference>
<keyword evidence="4" id="KW-0472">Membrane</keyword>
<accession>A0A7G9TF68</accession>
<dbReference type="PANTHER" id="PTHR43156">
    <property type="entry name" value="STAGE II SPORULATION PROTEIN E-RELATED"/>
    <property type="match status" value="1"/>
</dbReference>
<proteinExistence type="predicted"/>
<dbReference type="GO" id="GO:0007165">
    <property type="term" value="P:signal transduction"/>
    <property type="evidence" value="ECO:0007669"/>
    <property type="project" value="InterPro"/>
</dbReference>
<dbReference type="EMBL" id="CP060731">
    <property type="protein sequence ID" value="QNN78743.1"/>
    <property type="molecule type" value="Genomic_DNA"/>
</dbReference>
<feature type="transmembrane region" description="Helical" evidence="4">
    <location>
        <begin position="29"/>
        <end position="52"/>
    </location>
</feature>
<dbReference type="RefSeq" id="WP_187574062.1">
    <property type="nucleotide sequence ID" value="NZ_CP060731.1"/>
</dbReference>
<dbReference type="SMART" id="SM00304">
    <property type="entry name" value="HAMP"/>
    <property type="match status" value="1"/>
</dbReference>
<dbReference type="Proteomes" id="UP000515838">
    <property type="component" value="Chromosome"/>
</dbReference>
<dbReference type="Gene3D" id="6.10.340.10">
    <property type="match status" value="1"/>
</dbReference>
<feature type="domain" description="HAMP" evidence="5">
    <location>
        <begin position="344"/>
        <end position="397"/>
    </location>
</feature>
<dbReference type="Pfam" id="PF00672">
    <property type="entry name" value="HAMP"/>
    <property type="match status" value="1"/>
</dbReference>
<sequence length="676" mass="72750">MRNAVPNDVVPQKEAAGAAHWRSSLRTRIALWAGLVNVALLLLLVLGTAWFARRLILDDARRDTHATTQEAAQRLDGALHVVTITTQGMSDLVGGAQLSPDELMATLRAMVKATPGCAGGLLILEPRTRGDLPFARYVAANGRDRDFIADGYPFRAQGWYQRTVASPGGWWSEPYLNQTAGGVWMVTYNMPLRDPGRGARTRGMVSLDLPLANLTGMVDALAHLPGWRVSLVAPAGTLALNPEVGVERLETLDDYIARAGRHDLGEAARAVRLRRPLQYAHTDAVSLERRFTVVEPVGDSGWTLLVAQSYELVMARLTDALWQLAAVGALLALVCMLVVRKLARHVSQPVEGLSSAAARLGRGEYDMPVPYVARRDEVGQMARTLEHARGSIQRQLREIADMTAARQKLESELSIAREIQQAMLPPGLAIDREHAHLEAYARLEPAKAVGGDFYCFIQTDPDCLWFAIGDVSDKGVPAALFMARTVTVLEVAASTHESPERVLAEASRRLVQGNDACMFATVLCGRVDVRTGACVLASAGHDAPLLLHADGRIETLPVQPGPPLGFEVGDAFPLWSGTVPSGATLLAWTDGITEAFDADDQAFGAERIPDALQPGATAREQCEGLIAQVHAFTGTAPQSDDITALALRRRLDSAPASAEAPPSQETAHADATVHSP</sequence>
<name>A0A7G9TF68_PSEMX</name>
<feature type="coiled-coil region" evidence="2">
    <location>
        <begin position="392"/>
        <end position="419"/>
    </location>
</feature>
<dbReference type="GeneID" id="81470267"/>
<evidence type="ECO:0000256" key="2">
    <source>
        <dbReference type="SAM" id="Coils"/>
    </source>
</evidence>
<keyword evidence="2" id="KW-0175">Coiled coil</keyword>
<dbReference type="Gene3D" id="3.30.450.20">
    <property type="entry name" value="PAS domain"/>
    <property type="match status" value="1"/>
</dbReference>
<evidence type="ECO:0000256" key="4">
    <source>
        <dbReference type="SAM" id="Phobius"/>
    </source>
</evidence>
<feature type="compositionally biased region" description="Low complexity" evidence="3">
    <location>
        <begin position="653"/>
        <end position="663"/>
    </location>
</feature>
<dbReference type="GO" id="GO:0016791">
    <property type="term" value="F:phosphatase activity"/>
    <property type="evidence" value="ECO:0007669"/>
    <property type="project" value="TreeGrafter"/>
</dbReference>
<dbReference type="GO" id="GO:0016020">
    <property type="term" value="C:membrane"/>
    <property type="evidence" value="ECO:0007669"/>
    <property type="project" value="InterPro"/>
</dbReference>
<dbReference type="CDD" id="cd12913">
    <property type="entry name" value="PDC1_MCP_like"/>
    <property type="match status" value="1"/>
</dbReference>
<dbReference type="SUPFAM" id="SSF158472">
    <property type="entry name" value="HAMP domain-like"/>
    <property type="match status" value="1"/>
</dbReference>
<organism evidence="6 7">
    <name type="scientific">Pseudoxanthomonas mexicana</name>
    <dbReference type="NCBI Taxonomy" id="128785"/>
    <lineage>
        <taxon>Bacteria</taxon>
        <taxon>Pseudomonadati</taxon>
        <taxon>Pseudomonadota</taxon>
        <taxon>Gammaproteobacteria</taxon>
        <taxon>Lysobacterales</taxon>
        <taxon>Lysobacteraceae</taxon>
        <taxon>Pseudoxanthomonas</taxon>
    </lineage>
</organism>
<protein>
    <submittedName>
        <fullName evidence="6">SpoIIE family protein phosphatase</fullName>
    </submittedName>
</protein>
<dbReference type="PANTHER" id="PTHR43156:SF2">
    <property type="entry name" value="STAGE II SPORULATION PROTEIN E"/>
    <property type="match status" value="1"/>
</dbReference>
<keyword evidence="4" id="KW-0812">Transmembrane</keyword>
<dbReference type="AlphaFoldDB" id="A0A7G9TF68"/>
<reference evidence="6 7" key="1">
    <citation type="submission" date="2020-08" db="EMBL/GenBank/DDBJ databases">
        <title>Streptomycin Non-resistant strain, P. mexicana.</title>
        <authorList>
            <person name="Ganesh-Kumar S."/>
            <person name="Zhe T."/>
            <person name="Yu Z."/>
            <person name="Min Y."/>
        </authorList>
    </citation>
    <scope>NUCLEOTIDE SEQUENCE [LARGE SCALE GENOMIC DNA]</scope>
    <source>
        <strain evidence="6 7">GTZY2</strain>
    </source>
</reference>
<dbReference type="InterPro" id="IPR003660">
    <property type="entry name" value="HAMP_dom"/>
</dbReference>
<evidence type="ECO:0000256" key="3">
    <source>
        <dbReference type="SAM" id="MobiDB-lite"/>
    </source>
</evidence>
<evidence type="ECO:0000313" key="6">
    <source>
        <dbReference type="EMBL" id="QNN78743.1"/>
    </source>
</evidence>
<dbReference type="Pfam" id="PF07228">
    <property type="entry name" value="SpoIIE"/>
    <property type="match status" value="1"/>
</dbReference>
<dbReference type="Pfam" id="PF22673">
    <property type="entry name" value="MCP-like_PDC_1"/>
    <property type="match status" value="1"/>
</dbReference>
<keyword evidence="1" id="KW-0378">Hydrolase</keyword>
<dbReference type="InterPro" id="IPR036457">
    <property type="entry name" value="PPM-type-like_dom_sf"/>
</dbReference>
<keyword evidence="4" id="KW-1133">Transmembrane helix</keyword>